<evidence type="ECO:0000313" key="3">
    <source>
        <dbReference type="EMBL" id="CDS39594.1"/>
    </source>
</evidence>
<organism evidence="3 4">
    <name type="scientific">Echinococcus multilocularis</name>
    <name type="common">Fox tapeworm</name>
    <dbReference type="NCBI Taxonomy" id="6211"/>
    <lineage>
        <taxon>Eukaryota</taxon>
        <taxon>Metazoa</taxon>
        <taxon>Spiralia</taxon>
        <taxon>Lophotrochozoa</taxon>
        <taxon>Platyhelminthes</taxon>
        <taxon>Cestoda</taxon>
        <taxon>Eucestoda</taxon>
        <taxon>Cyclophyllidea</taxon>
        <taxon>Taeniidae</taxon>
        <taxon>Echinococcus</taxon>
    </lineage>
</organism>
<keyword evidence="2" id="KW-1133">Transmembrane helix</keyword>
<feature type="region of interest" description="Disordered" evidence="1">
    <location>
        <begin position="71"/>
        <end position="90"/>
    </location>
</feature>
<keyword evidence="2" id="KW-0472">Membrane</keyword>
<gene>
    <name evidence="3" type="ORF">EmuJ_000712900</name>
</gene>
<reference evidence="3" key="2">
    <citation type="submission" date="2015-11" db="EMBL/GenBank/DDBJ databases">
        <authorList>
            <person name="Zhang Y."/>
            <person name="Guo Z."/>
        </authorList>
    </citation>
    <scope>NUCLEOTIDE SEQUENCE</scope>
</reference>
<name>A0A068YBL4_ECHMU</name>
<keyword evidence="2" id="KW-0812">Transmembrane</keyword>
<dbReference type="EMBL" id="LN902842">
    <property type="protein sequence ID" value="CDS39594.1"/>
    <property type="molecule type" value="Genomic_DNA"/>
</dbReference>
<feature type="transmembrane region" description="Helical" evidence="2">
    <location>
        <begin position="46"/>
        <end position="67"/>
    </location>
</feature>
<evidence type="ECO:0000256" key="2">
    <source>
        <dbReference type="SAM" id="Phobius"/>
    </source>
</evidence>
<feature type="compositionally biased region" description="Basic and acidic residues" evidence="1">
    <location>
        <begin position="76"/>
        <end position="90"/>
    </location>
</feature>
<dbReference type="Proteomes" id="UP000017246">
    <property type="component" value="Unassembled WGS sequence"/>
</dbReference>
<evidence type="ECO:0000313" key="4">
    <source>
        <dbReference type="Proteomes" id="UP000017246"/>
    </source>
</evidence>
<keyword evidence="4" id="KW-1185">Reference proteome</keyword>
<dbReference type="AlphaFoldDB" id="A0A068YBL4"/>
<protein>
    <submittedName>
        <fullName evidence="3">Uncharacterized protein</fullName>
    </submittedName>
</protein>
<reference evidence="3" key="1">
    <citation type="journal article" date="2013" name="Nature">
        <title>The genomes of four tapeworm species reveal adaptations to parasitism.</title>
        <authorList>
            <person name="Tsai I.J."/>
            <person name="Zarowiecki M."/>
            <person name="Holroyd N."/>
            <person name="Garciarrubio A."/>
            <person name="Sanchez-Flores A."/>
            <person name="Brooks K.L."/>
            <person name="Tracey A."/>
            <person name="Bobes R.J."/>
            <person name="Fragoso G."/>
            <person name="Sciutto E."/>
            <person name="Aslett M."/>
            <person name="Beasley H."/>
            <person name="Bennett H.M."/>
            <person name="Cai J."/>
            <person name="Camicia F."/>
            <person name="Clark R."/>
            <person name="Cucher M."/>
            <person name="De Silva N."/>
            <person name="Day T.A."/>
            <person name="Deplazes P."/>
            <person name="Estrada K."/>
            <person name="Fernandez C."/>
            <person name="Holland P.W."/>
            <person name="Hou J."/>
            <person name="Hu S."/>
            <person name="Huckvale T."/>
            <person name="Hung S.S."/>
            <person name="Kamenetzky L."/>
            <person name="Keane J.A."/>
            <person name="Kiss F."/>
            <person name="Koziol U."/>
            <person name="Lambert O."/>
            <person name="Liu K."/>
            <person name="Luo X."/>
            <person name="Luo Y."/>
            <person name="Macchiaroli N."/>
            <person name="Nichol S."/>
            <person name="Paps J."/>
            <person name="Parkinson J."/>
            <person name="Pouchkina-Stantcheva N."/>
            <person name="Riddiford N."/>
            <person name="Rosenzvit M."/>
            <person name="Salinas G."/>
            <person name="Wasmuth J.D."/>
            <person name="Zamanian M."/>
            <person name="Zheng Y."/>
            <person name="Cai X."/>
            <person name="Soberon X."/>
            <person name="Olson P.D."/>
            <person name="Laclette J.P."/>
            <person name="Brehm K."/>
            <person name="Berriman M."/>
            <person name="Garciarrubio A."/>
            <person name="Bobes R.J."/>
            <person name="Fragoso G."/>
            <person name="Sanchez-Flores A."/>
            <person name="Estrada K."/>
            <person name="Cevallos M.A."/>
            <person name="Morett E."/>
            <person name="Gonzalez V."/>
            <person name="Portillo T."/>
            <person name="Ochoa-Leyva A."/>
            <person name="Jose M.V."/>
            <person name="Sciutto E."/>
            <person name="Landa A."/>
            <person name="Jimenez L."/>
            <person name="Valdes V."/>
            <person name="Carrero J.C."/>
            <person name="Larralde C."/>
            <person name="Morales-Montor J."/>
            <person name="Limon-Lason J."/>
            <person name="Soberon X."/>
            <person name="Laclette J.P."/>
        </authorList>
    </citation>
    <scope>NUCLEOTIDE SEQUENCE [LARGE SCALE GENOMIC DNA]</scope>
</reference>
<sequence length="90" mass="9853">MSGPSHARGVFLQVALASISRSTPCVVSSDLTMPLSSLKFQKNPLSLLPVRVMPSSFVIFVSLFIFSSKKRTQSNKRGEGGEKEVVKRQI</sequence>
<proteinExistence type="predicted"/>
<evidence type="ECO:0000256" key="1">
    <source>
        <dbReference type="SAM" id="MobiDB-lite"/>
    </source>
</evidence>
<accession>A0A068YBL4</accession>